<dbReference type="EMBL" id="VWRS01000001">
    <property type="protein sequence ID" value="KAA5827850.1"/>
    <property type="molecule type" value="Genomic_DNA"/>
</dbReference>
<feature type="domain" description="POTRA" evidence="5">
    <location>
        <begin position="308"/>
        <end position="393"/>
    </location>
</feature>
<gene>
    <name evidence="6" type="primary">bamA</name>
    <name evidence="6" type="ORF">F2B50_03145</name>
    <name evidence="7" type="ORF">FPF71_03145</name>
</gene>
<sequence>MKLLLNIKKENDDLGKQVNNLAKKLPTHTYLKHCLSILFFISCLNIYAQNSNFNEGTKYTLAEITVAGNTTFSEQTIITYSGLRKGKVITIPGEDIGNAIKKLWNSKLFSDIEVYVTKIEGDVAYLQIKLSDLPQLNELKINGVKKGKHEGIIKDNKLRKGTKVTENLITTTKNFLTKKYKKDGFLNTKVHINTIEVQDSIETARVNMVLNIDKGEKVKIKKITFNGNDVLSDKQLRKSMKGTKQIKRIRLLKRSKFIDSSYQADLGHVIDTYKENGYRDARILADSIIYNDDKTISLVIDVNEGEPYTFGKIKFIGNTVYTNDQLSRLLRIREGDTYNGILLQERIADNSKPDAQDITNQYQNNGYLFSSINPVEVSAVDNIIDIEVRISEGKPAYFNTVSVVGNDKTNDHVIYRELRTRPGQLYSKANVVRTVRELGQLGFFDAQEISPNFNNPNPVEGTIDMEYSVKETGSSQIELQGGYGGGGFIGTLGLSFNNFSIKDMFKKEAYKPIPMGDGQKLALRLQASRFYQTYSFSFSEPWLGGKRPVQFSTSLSHTKQFLYDYTTGNADKSKSFNITGITFGLAKRLQVPDDYFTLSQAISYQRYDLNNYNTGLFTFGDGFSNNLSYTFGLSRNNTSVDPIFPTGGSNFSFSTKFSFPYSLFNGVDYEQLSEDYDEALERRSNATSTTDPNYIAANNDITEIDQKRYNWLEFYKVKFSGEWYTQITKNLVLRPKIEFGFLGAYNQDRGVIPFERFYLGGDGLANYSLDGREVIQLRGYPNQSLTHLDESTGQASQDGSSIYNKFSLELRYPITLKASAKIYALGFLEGGASSDSFRDFNPFNINRSAGLGIRIFMPAFGLLGIDFGHGFDPLPGQTVKNGWETHFIIGQQF</sequence>
<organism evidence="6 9">
    <name type="scientific">Algibacter amylolyticus</name>
    <dbReference type="NCBI Taxonomy" id="1608400"/>
    <lineage>
        <taxon>Bacteria</taxon>
        <taxon>Pseudomonadati</taxon>
        <taxon>Bacteroidota</taxon>
        <taxon>Flavobacteriia</taxon>
        <taxon>Flavobacteriales</taxon>
        <taxon>Flavobacteriaceae</taxon>
        <taxon>Algibacter</taxon>
    </lineage>
</organism>
<protein>
    <recommendedName>
        <fullName evidence="4">Outer membrane protein assembly factor BamA</fullName>
    </recommendedName>
</protein>
<evidence type="ECO:0000313" key="9">
    <source>
        <dbReference type="Proteomes" id="UP000322315"/>
    </source>
</evidence>
<dbReference type="Gene3D" id="2.40.160.50">
    <property type="entry name" value="membrane protein fhac: a member of the omp85/tpsb transporter family"/>
    <property type="match status" value="1"/>
</dbReference>
<evidence type="ECO:0000313" key="6">
    <source>
        <dbReference type="EMBL" id="KAA5827850.1"/>
    </source>
</evidence>
<reference evidence="7 8" key="2">
    <citation type="submission" date="2019-07" db="EMBL/GenBank/DDBJ databases">
        <title>Algibacter marinivivus sp. nov., isolated from the surface of a marine red alga.</title>
        <authorList>
            <person name="Zhong X."/>
            <person name="Xu W."/>
            <person name="Zhang Y."/>
            <person name="Zhang Q."/>
            <person name="Du Z."/>
        </authorList>
    </citation>
    <scope>NUCLEOTIDE SEQUENCE [LARGE SCALE GENOMIC DNA]</scope>
    <source>
        <strain evidence="7 8">RU-4-M-4</strain>
    </source>
</reference>
<evidence type="ECO:0000259" key="5">
    <source>
        <dbReference type="PROSITE" id="PS51779"/>
    </source>
</evidence>
<keyword evidence="3" id="KW-0472">Membrane</keyword>
<evidence type="ECO:0000256" key="1">
    <source>
        <dbReference type="ARBA" id="ARBA00004370"/>
    </source>
</evidence>
<dbReference type="EMBL" id="VMBF01000001">
    <property type="protein sequence ID" value="TSJ82095.1"/>
    <property type="molecule type" value="Genomic_DNA"/>
</dbReference>
<dbReference type="GO" id="GO:0009279">
    <property type="term" value="C:cell outer membrane"/>
    <property type="evidence" value="ECO:0007669"/>
    <property type="project" value="UniProtKB-UniRule"/>
</dbReference>
<comment type="caution">
    <text evidence="6">The sequence shown here is derived from an EMBL/GenBank/DDBJ whole genome shotgun (WGS) entry which is preliminary data.</text>
</comment>
<dbReference type="Proteomes" id="UP000315145">
    <property type="component" value="Unassembled WGS sequence"/>
</dbReference>
<dbReference type="OrthoDB" id="9802086at2"/>
<evidence type="ECO:0000313" key="7">
    <source>
        <dbReference type="EMBL" id="TSJ82095.1"/>
    </source>
</evidence>
<comment type="subcellular location">
    <subcellularLocation>
        <location evidence="1">Membrane</location>
    </subcellularLocation>
</comment>
<dbReference type="RefSeq" id="WP_144115190.1">
    <property type="nucleotide sequence ID" value="NZ_JACHGE010000001.1"/>
</dbReference>
<dbReference type="InterPro" id="IPR010827">
    <property type="entry name" value="BamA/TamA_POTRA"/>
</dbReference>
<dbReference type="Pfam" id="PF07244">
    <property type="entry name" value="POTRA"/>
    <property type="match status" value="3"/>
</dbReference>
<reference evidence="6 9" key="1">
    <citation type="journal article" date="2015" name="Int. J. Syst. Evol. Microbiol.">
        <title>Algibacter amylolyticus sp. nov., isolated from intertidal sediment.</title>
        <authorList>
            <person name="Zhang D.C."/>
            <person name="Wu J."/>
            <person name="Neuner K."/>
            <person name="Yao J."/>
            <person name="Margesin R."/>
        </authorList>
    </citation>
    <scope>NUCLEOTIDE SEQUENCE [LARGE SCALE GENOMIC DNA]</scope>
    <source>
        <strain evidence="6 9">RU-4-M-4</strain>
    </source>
</reference>
<feature type="domain" description="POTRA" evidence="5">
    <location>
        <begin position="218"/>
        <end position="305"/>
    </location>
</feature>
<keyword evidence="2" id="KW-0812">Transmembrane</keyword>
<dbReference type="AlphaFoldDB" id="A0A5M7BG95"/>
<evidence type="ECO:0000256" key="2">
    <source>
        <dbReference type="ARBA" id="ARBA00022452"/>
    </source>
</evidence>
<name>A0A5M7BG95_9FLAO</name>
<dbReference type="NCBIfam" id="TIGR03303">
    <property type="entry name" value="OM_YaeT"/>
    <property type="match status" value="1"/>
</dbReference>
<evidence type="ECO:0000256" key="4">
    <source>
        <dbReference type="NCBIfam" id="TIGR03303"/>
    </source>
</evidence>
<dbReference type="InterPro" id="IPR034746">
    <property type="entry name" value="POTRA"/>
</dbReference>
<dbReference type="InterPro" id="IPR023707">
    <property type="entry name" value="OM_assembly_BamA"/>
</dbReference>
<proteinExistence type="predicted"/>
<dbReference type="PROSITE" id="PS51779">
    <property type="entry name" value="POTRA"/>
    <property type="match status" value="3"/>
</dbReference>
<keyword evidence="8" id="KW-1185">Reference proteome</keyword>
<dbReference type="GO" id="GO:0071709">
    <property type="term" value="P:membrane assembly"/>
    <property type="evidence" value="ECO:0007669"/>
    <property type="project" value="InterPro"/>
</dbReference>
<evidence type="ECO:0000313" key="8">
    <source>
        <dbReference type="Proteomes" id="UP000315145"/>
    </source>
</evidence>
<dbReference type="Gene3D" id="3.10.20.310">
    <property type="entry name" value="membrane protein fhac"/>
    <property type="match status" value="4"/>
</dbReference>
<reference evidence="6" key="3">
    <citation type="submission" date="2019-09" db="EMBL/GenBank/DDBJ databases">
        <authorList>
            <person name="Zhang D.-C."/>
        </authorList>
    </citation>
    <scope>NUCLEOTIDE SEQUENCE</scope>
    <source>
        <strain evidence="6">RU-4-M-4</strain>
    </source>
</reference>
<accession>A0A5M7BG95</accession>
<keyword evidence="2" id="KW-1134">Transmembrane beta strand</keyword>
<evidence type="ECO:0000256" key="3">
    <source>
        <dbReference type="ARBA" id="ARBA00023136"/>
    </source>
</evidence>
<dbReference type="Proteomes" id="UP000322315">
    <property type="component" value="Unassembled WGS sequence"/>
</dbReference>
<dbReference type="PIRSF" id="PIRSF006076">
    <property type="entry name" value="OM_assembly_OMP85"/>
    <property type="match status" value="1"/>
</dbReference>
<feature type="domain" description="POTRA" evidence="5">
    <location>
        <begin position="59"/>
        <end position="131"/>
    </location>
</feature>